<dbReference type="GO" id="GO:0008237">
    <property type="term" value="F:metallopeptidase activity"/>
    <property type="evidence" value="ECO:0007669"/>
    <property type="project" value="UniProtKB-KW"/>
</dbReference>
<feature type="transmembrane region" description="Helical" evidence="2">
    <location>
        <begin position="92"/>
        <end position="115"/>
    </location>
</feature>
<proteinExistence type="inferred from homology"/>
<gene>
    <name evidence="4" type="ORF">KUA55_17745</name>
</gene>
<sequence>MNNDIKKCIYAILYSLLIGIVGMGVPLVSSFLLFGLSGINTNMVYANNMLMGVIGGPAIYLLTKKYFNKKSKSSEILDVFTQKGIKRSISGIIVGIALPTLLFIIIIVCGGNVVLNISIHWISIITSISTFIGMSILEECIFRGILQSTFEIYGKFLSIIIPTTLFTLMHINLWIEFNLLSLIELFCAGILFVFIMFAYKNLTCVIIAHLLYNILSSVFFGIESTEGILKTIMPSTTFNLPGEKVIQSIFIVVQIILISIFILKNKKSNLA</sequence>
<organism evidence="4 5">
    <name type="scientific">Enterococcus alishanensis</name>
    <dbReference type="NCBI Taxonomy" id="1303817"/>
    <lineage>
        <taxon>Bacteria</taxon>
        <taxon>Bacillati</taxon>
        <taxon>Bacillota</taxon>
        <taxon>Bacilli</taxon>
        <taxon>Lactobacillales</taxon>
        <taxon>Enterococcaceae</taxon>
        <taxon>Enterococcus</taxon>
    </lineage>
</organism>
<dbReference type="RefSeq" id="WP_218327710.1">
    <property type="nucleotide sequence ID" value="NZ_JAHUZB010000014.1"/>
</dbReference>
<dbReference type="PANTHER" id="PTHR39430:SF1">
    <property type="entry name" value="PROTEASE"/>
    <property type="match status" value="1"/>
</dbReference>
<keyword evidence="2" id="KW-0812">Transmembrane</keyword>
<name>A0ABS6TI35_9ENTE</name>
<accession>A0ABS6TI35</accession>
<feature type="transmembrane region" description="Helical" evidence="2">
    <location>
        <begin position="45"/>
        <end position="63"/>
    </location>
</feature>
<evidence type="ECO:0000313" key="5">
    <source>
        <dbReference type="Proteomes" id="UP000774130"/>
    </source>
</evidence>
<feature type="transmembrane region" description="Helical" evidence="2">
    <location>
        <begin position="245"/>
        <end position="263"/>
    </location>
</feature>
<feature type="transmembrane region" description="Helical" evidence="2">
    <location>
        <begin position="179"/>
        <end position="199"/>
    </location>
</feature>
<evidence type="ECO:0000256" key="1">
    <source>
        <dbReference type="ARBA" id="ARBA00009067"/>
    </source>
</evidence>
<keyword evidence="4" id="KW-0378">Hydrolase</keyword>
<comment type="similarity">
    <text evidence="1">Belongs to the UPF0177 family.</text>
</comment>
<feature type="domain" description="CAAX prenyl protease 2/Lysostaphin resistance protein A-like" evidence="3">
    <location>
        <begin position="123"/>
        <end position="215"/>
    </location>
</feature>
<keyword evidence="4" id="KW-0645">Protease</keyword>
<feature type="transmembrane region" description="Helical" evidence="2">
    <location>
        <begin position="206"/>
        <end position="225"/>
    </location>
</feature>
<protein>
    <submittedName>
        <fullName evidence="4">CPBP family intramembrane metalloprotease</fullName>
    </submittedName>
</protein>
<dbReference type="PANTHER" id="PTHR39430">
    <property type="entry name" value="MEMBRANE-ASSOCIATED PROTEASE-RELATED"/>
    <property type="match status" value="1"/>
</dbReference>
<dbReference type="Pfam" id="PF02517">
    <property type="entry name" value="Rce1-like"/>
    <property type="match status" value="1"/>
</dbReference>
<keyword evidence="5" id="KW-1185">Reference proteome</keyword>
<keyword evidence="2" id="KW-1133">Transmembrane helix</keyword>
<reference evidence="4 5" key="1">
    <citation type="submission" date="2021-06" db="EMBL/GenBank/DDBJ databases">
        <title>Enterococcus alishanensis sp. nov., a novel lactic acid bacterium isolated from fresh coffee beans.</title>
        <authorList>
            <person name="Chen Y.-S."/>
        </authorList>
    </citation>
    <scope>NUCLEOTIDE SEQUENCE [LARGE SCALE GENOMIC DNA]</scope>
    <source>
        <strain evidence="4 5">ALS3</strain>
    </source>
</reference>
<feature type="transmembrane region" description="Helical" evidence="2">
    <location>
        <begin position="121"/>
        <end position="141"/>
    </location>
</feature>
<evidence type="ECO:0000313" key="4">
    <source>
        <dbReference type="EMBL" id="MBV7392497.1"/>
    </source>
</evidence>
<comment type="caution">
    <text evidence="4">The sequence shown here is derived from an EMBL/GenBank/DDBJ whole genome shotgun (WGS) entry which is preliminary data.</text>
</comment>
<dbReference type="Proteomes" id="UP000774130">
    <property type="component" value="Unassembled WGS sequence"/>
</dbReference>
<feature type="transmembrane region" description="Helical" evidence="2">
    <location>
        <begin position="12"/>
        <end position="39"/>
    </location>
</feature>
<keyword evidence="4" id="KW-0482">Metalloprotease</keyword>
<feature type="transmembrane region" description="Helical" evidence="2">
    <location>
        <begin position="153"/>
        <end position="173"/>
    </location>
</feature>
<dbReference type="InterPro" id="IPR003675">
    <property type="entry name" value="Rce1/LyrA-like_dom"/>
</dbReference>
<evidence type="ECO:0000259" key="3">
    <source>
        <dbReference type="Pfam" id="PF02517"/>
    </source>
</evidence>
<evidence type="ECO:0000256" key="2">
    <source>
        <dbReference type="SAM" id="Phobius"/>
    </source>
</evidence>
<keyword evidence="2" id="KW-0472">Membrane</keyword>
<dbReference type="EMBL" id="JAHUZB010000014">
    <property type="protein sequence ID" value="MBV7392497.1"/>
    <property type="molecule type" value="Genomic_DNA"/>
</dbReference>